<dbReference type="NCBIfam" id="NF004411">
    <property type="entry name" value="PRK05759.1-2"/>
    <property type="match status" value="1"/>
</dbReference>
<evidence type="ECO:0000256" key="4">
    <source>
        <dbReference type="ARBA" id="ARBA00022519"/>
    </source>
</evidence>
<evidence type="ECO:0000256" key="8">
    <source>
        <dbReference type="ARBA" id="ARBA00022989"/>
    </source>
</evidence>
<comment type="function">
    <text evidence="12 16">F(1)F(0) ATP synthase produces ATP from ADP in the presence of a proton or sodium gradient. F-type ATPases consist of two structural domains, F(1) containing the extramembraneous catalytic core and F(0) containing the membrane proton channel, linked together by a central stalk and a peripheral stalk. During catalysis, ATP synthesis in the catalytic domain of F(1) is coupled via a rotary mechanism of the central stalk subunits to proton translocation.</text>
</comment>
<dbReference type="NCBIfam" id="TIGR01144">
    <property type="entry name" value="ATP_synt_b"/>
    <property type="match status" value="1"/>
</dbReference>
<evidence type="ECO:0000256" key="17">
    <source>
        <dbReference type="RuleBase" id="RU003848"/>
    </source>
</evidence>
<keyword evidence="3 16" id="KW-1003">Cell membrane</keyword>
<evidence type="ECO:0000256" key="12">
    <source>
        <dbReference type="ARBA" id="ARBA00025198"/>
    </source>
</evidence>
<dbReference type="AlphaFoldDB" id="A0A370DVI1"/>
<proteinExistence type="inferred from homology"/>
<keyword evidence="4" id="KW-0997">Cell inner membrane</keyword>
<evidence type="ECO:0000313" key="18">
    <source>
        <dbReference type="EMBL" id="RDH89464.1"/>
    </source>
</evidence>
<dbReference type="GO" id="GO:0046933">
    <property type="term" value="F:proton-transporting ATP synthase activity, rotational mechanism"/>
    <property type="evidence" value="ECO:0007669"/>
    <property type="project" value="UniProtKB-UniRule"/>
</dbReference>
<keyword evidence="5 16" id="KW-0138">CF(0)</keyword>
<evidence type="ECO:0000256" key="2">
    <source>
        <dbReference type="ARBA" id="ARBA00022448"/>
    </source>
</evidence>
<keyword evidence="9 16" id="KW-0406">Ion transport</keyword>
<evidence type="ECO:0000256" key="7">
    <source>
        <dbReference type="ARBA" id="ARBA00022781"/>
    </source>
</evidence>
<dbReference type="InterPro" id="IPR002146">
    <property type="entry name" value="ATP_synth_b/b'su_bac/chlpt"/>
</dbReference>
<comment type="subunit">
    <text evidence="16">F-type ATPases have 2 components, F(1) - the catalytic core - and F(0) - the membrane proton channel. F(1) has five subunits: alpha(3), beta(3), gamma(1), delta(1), epsilon(1). F(0) has three main subunits: a(1), b(2) and c(10-14). The alpha and beta chains form an alternating ring which encloses part of the gamma chain. F(1) is attached to F(0) by a central stalk formed by the gamma and epsilon chains, while a peripheral stalk is formed by the delta and b chains.</text>
</comment>
<reference evidence="18 19" key="1">
    <citation type="journal article" date="2018" name="ISME J.">
        <title>Endosymbiont genomes yield clues of tubeworm success.</title>
        <authorList>
            <person name="Li Y."/>
            <person name="Liles M.R."/>
            <person name="Halanych K.M."/>
        </authorList>
    </citation>
    <scope>NUCLEOTIDE SEQUENCE [LARGE SCALE GENOMIC DNA]</scope>
    <source>
        <strain evidence="18">A1422</strain>
    </source>
</reference>
<comment type="caution">
    <text evidence="18">The sequence shown here is derived from an EMBL/GenBank/DDBJ whole genome shotgun (WGS) entry which is preliminary data.</text>
</comment>
<dbReference type="EMBL" id="QFXD01000216">
    <property type="protein sequence ID" value="RDH89464.1"/>
    <property type="molecule type" value="Genomic_DNA"/>
</dbReference>
<dbReference type="InterPro" id="IPR005864">
    <property type="entry name" value="ATP_synth_F0_bsu_bac"/>
</dbReference>
<evidence type="ECO:0000256" key="1">
    <source>
        <dbReference type="ARBA" id="ARBA00005513"/>
    </source>
</evidence>
<comment type="subcellular location">
    <subcellularLocation>
        <location evidence="16">Cell membrane</location>
        <topology evidence="16">Single-pass membrane protein</topology>
    </subcellularLocation>
    <subcellularLocation>
        <location evidence="15">Endomembrane system</location>
        <topology evidence="15">Single-pass membrane protein</topology>
    </subcellularLocation>
</comment>
<evidence type="ECO:0000256" key="9">
    <source>
        <dbReference type="ARBA" id="ARBA00023065"/>
    </source>
</evidence>
<keyword evidence="7 16" id="KW-0375">Hydrogen ion transport</keyword>
<comment type="subunit">
    <text evidence="14">F-type ATPases have 2 components, F(1) - the catalytic core - and F(0) - the membrane proton channel. F(1) has five subunits: alpha(3), beta(3), gamma(1), delta(1), epsilon(1). F(0) has four main subunits: a(1), b(2) and c(10-14). The alpha and beta chains form an alternating ring which encloses part of the gamma chain. F(1) is attached to F(0) by a central stalk formed by the gamma and epsilon chains, while a peripheral stalk is formed by the delta and b chains.</text>
</comment>
<name>A0A370DVI1_9GAMM</name>
<keyword evidence="2 16" id="KW-0813">Transport</keyword>
<dbReference type="PANTHER" id="PTHR33445:SF1">
    <property type="entry name" value="ATP SYNTHASE SUBUNIT B"/>
    <property type="match status" value="1"/>
</dbReference>
<evidence type="ECO:0000256" key="5">
    <source>
        <dbReference type="ARBA" id="ARBA00022547"/>
    </source>
</evidence>
<evidence type="ECO:0000313" key="19">
    <source>
        <dbReference type="Proteomes" id="UP000255508"/>
    </source>
</evidence>
<feature type="transmembrane region" description="Helical" evidence="16">
    <location>
        <begin position="6"/>
        <end position="26"/>
    </location>
</feature>
<evidence type="ECO:0000256" key="3">
    <source>
        <dbReference type="ARBA" id="ARBA00022475"/>
    </source>
</evidence>
<comment type="function">
    <text evidence="13">Component of the F(0) channel, it forms part of the peripheral stalk, linking F(1) to F(0). The b'-subunit is a diverged and duplicated form of b found in plants and photosynthetic bacteria.</text>
</comment>
<evidence type="ECO:0000256" key="11">
    <source>
        <dbReference type="ARBA" id="ARBA00023310"/>
    </source>
</evidence>
<dbReference type="FunFam" id="1.20.5.620:FF:000001">
    <property type="entry name" value="ATP synthase subunit b"/>
    <property type="match status" value="1"/>
</dbReference>
<organism evidence="18 19">
    <name type="scientific">endosymbiont of Lamellibrachia luymesi</name>
    <dbReference type="NCBI Taxonomy" id="2200907"/>
    <lineage>
        <taxon>Bacteria</taxon>
        <taxon>Pseudomonadati</taxon>
        <taxon>Pseudomonadota</taxon>
        <taxon>Gammaproteobacteria</taxon>
        <taxon>sulfur-oxidizing symbionts</taxon>
    </lineage>
</organism>
<dbReference type="Pfam" id="PF00430">
    <property type="entry name" value="ATP-synt_B"/>
    <property type="match status" value="1"/>
</dbReference>
<evidence type="ECO:0000256" key="10">
    <source>
        <dbReference type="ARBA" id="ARBA00023136"/>
    </source>
</evidence>
<dbReference type="Gene3D" id="1.20.5.620">
    <property type="entry name" value="F1F0 ATP synthase subunit B, membrane domain"/>
    <property type="match status" value="1"/>
</dbReference>
<dbReference type="HAMAP" id="MF_01398">
    <property type="entry name" value="ATP_synth_b_bprime"/>
    <property type="match status" value="1"/>
</dbReference>
<dbReference type="GO" id="GO:0046961">
    <property type="term" value="F:proton-transporting ATPase activity, rotational mechanism"/>
    <property type="evidence" value="ECO:0007669"/>
    <property type="project" value="TreeGrafter"/>
</dbReference>
<evidence type="ECO:0000256" key="15">
    <source>
        <dbReference type="ARBA" id="ARBA00037847"/>
    </source>
</evidence>
<sequence>MNINLTLIGQLLSFMVFVWFTMKFVWTPIMGALDVRKKEIADGLAAAERGQHEQELAKERAKGVLHEAKAQAAEIVAQAQKRGAEIVDEAKGSARTEGERILTAAQAEIEQETNRAREQLRGKVAELAIAGAEKILKKEINAETHRDIVDGLAKEI</sequence>
<dbReference type="SUPFAM" id="SSF81573">
    <property type="entry name" value="F1F0 ATP synthase subunit B, membrane domain"/>
    <property type="match status" value="1"/>
</dbReference>
<evidence type="ECO:0000256" key="13">
    <source>
        <dbReference type="ARBA" id="ARBA00025614"/>
    </source>
</evidence>
<dbReference type="GO" id="GO:0045259">
    <property type="term" value="C:proton-transporting ATP synthase complex"/>
    <property type="evidence" value="ECO:0007669"/>
    <property type="project" value="UniProtKB-KW"/>
</dbReference>
<dbReference type="CDD" id="cd06503">
    <property type="entry name" value="ATP-synt_Fo_b"/>
    <property type="match status" value="1"/>
</dbReference>
<gene>
    <name evidence="16" type="primary">atpF</name>
    <name evidence="18" type="ORF">DIZ79_11985</name>
</gene>
<accession>A0A370DVI1</accession>
<dbReference type="PANTHER" id="PTHR33445">
    <property type="entry name" value="ATP SYNTHASE SUBUNIT B', CHLOROPLASTIC"/>
    <property type="match status" value="1"/>
</dbReference>
<keyword evidence="11 16" id="KW-0066">ATP synthesis</keyword>
<dbReference type="InterPro" id="IPR050059">
    <property type="entry name" value="ATP_synthase_B_chain"/>
</dbReference>
<dbReference type="InterPro" id="IPR028987">
    <property type="entry name" value="ATP_synth_B-like_membr_sf"/>
</dbReference>
<evidence type="ECO:0000256" key="16">
    <source>
        <dbReference type="HAMAP-Rule" id="MF_01398"/>
    </source>
</evidence>
<dbReference type="GO" id="GO:0005886">
    <property type="term" value="C:plasma membrane"/>
    <property type="evidence" value="ECO:0007669"/>
    <property type="project" value="UniProtKB-SubCell"/>
</dbReference>
<dbReference type="Proteomes" id="UP000255508">
    <property type="component" value="Unassembled WGS sequence"/>
</dbReference>
<evidence type="ECO:0000256" key="14">
    <source>
        <dbReference type="ARBA" id="ARBA00026054"/>
    </source>
</evidence>
<keyword evidence="8 16" id="KW-1133">Transmembrane helix</keyword>
<comment type="similarity">
    <text evidence="1 16 17">Belongs to the ATPase B chain family.</text>
</comment>
<keyword evidence="6 16" id="KW-0812">Transmembrane</keyword>
<dbReference type="GO" id="GO:0012505">
    <property type="term" value="C:endomembrane system"/>
    <property type="evidence" value="ECO:0007669"/>
    <property type="project" value="UniProtKB-SubCell"/>
</dbReference>
<protein>
    <recommendedName>
        <fullName evidence="16">ATP synthase subunit b</fullName>
    </recommendedName>
    <alternativeName>
        <fullName evidence="16">ATP synthase F(0) sector subunit b</fullName>
    </alternativeName>
    <alternativeName>
        <fullName evidence="16">ATPase subunit I</fullName>
    </alternativeName>
    <alternativeName>
        <fullName evidence="16">F-type ATPase subunit b</fullName>
        <shortName evidence="16">F-ATPase subunit b</shortName>
    </alternativeName>
</protein>
<keyword evidence="10 16" id="KW-0472">Membrane</keyword>
<evidence type="ECO:0000256" key="6">
    <source>
        <dbReference type="ARBA" id="ARBA00022692"/>
    </source>
</evidence>